<feature type="disulfide bond" evidence="5">
    <location>
        <begin position="182"/>
        <end position="243"/>
    </location>
</feature>
<gene>
    <name evidence="10" type="ORF">HOLleu_31500</name>
</gene>
<keyword evidence="7" id="KW-1133">Transmembrane helix</keyword>
<feature type="domain" description="SRCR" evidence="9">
    <location>
        <begin position="29"/>
        <end position="128"/>
    </location>
</feature>
<feature type="disulfide bond" evidence="5">
    <location>
        <begin position="617"/>
        <end position="681"/>
    </location>
</feature>
<comment type="caution">
    <text evidence="10">The sequence shown here is derived from an EMBL/GenBank/DDBJ whole genome shotgun (WGS) entry which is preliminary data.</text>
</comment>
<keyword evidence="4" id="KW-0325">Glycoprotein</keyword>
<dbReference type="EMBL" id="JAIZAY010000016">
    <property type="protein sequence ID" value="KAJ8026614.1"/>
    <property type="molecule type" value="Genomic_DNA"/>
</dbReference>
<feature type="disulfide bond" evidence="5">
    <location>
        <begin position="213"/>
        <end position="223"/>
    </location>
</feature>
<dbReference type="FunFam" id="3.10.250.10:FF:000006">
    <property type="entry name" value="neurotrypsin isoform X2"/>
    <property type="match status" value="4"/>
</dbReference>
<dbReference type="Pfam" id="PF00530">
    <property type="entry name" value="SRCR"/>
    <property type="match status" value="6"/>
</dbReference>
<accession>A0A9Q1BI89</accession>
<evidence type="ECO:0000259" key="9">
    <source>
        <dbReference type="PROSITE" id="PS50287"/>
    </source>
</evidence>
<dbReference type="AlphaFoldDB" id="A0A9Q1BI89"/>
<feature type="chain" id="PRO_5040113582" evidence="8">
    <location>
        <begin position="24"/>
        <end position="915"/>
    </location>
</feature>
<feature type="disulfide bond" evidence="5">
    <location>
        <begin position="554"/>
        <end position="564"/>
    </location>
</feature>
<feature type="compositionally biased region" description="Polar residues" evidence="6">
    <location>
        <begin position="906"/>
        <end position="915"/>
    </location>
</feature>
<feature type="disulfide bond" evidence="5">
    <location>
        <begin position="285"/>
        <end position="349"/>
    </location>
</feature>
<evidence type="ECO:0000256" key="5">
    <source>
        <dbReference type="PROSITE-ProRule" id="PRU00196"/>
    </source>
</evidence>
<feature type="compositionally biased region" description="Pro residues" evidence="6">
    <location>
        <begin position="840"/>
        <end position="852"/>
    </location>
</feature>
<comment type="caution">
    <text evidence="5">Lacks conserved residue(s) required for the propagation of feature annotation.</text>
</comment>
<feature type="disulfide bond" evidence="5">
    <location>
        <begin position="169"/>
        <end position="233"/>
    </location>
</feature>
<feature type="compositionally biased region" description="Polar residues" evidence="6">
    <location>
        <begin position="749"/>
        <end position="764"/>
    </location>
</feature>
<sequence>MHFEFCFYVLLIWSLWHFVDVSGTDNGELRLRNGGTFYGRVEIYYNGDWGTVCDDYWDITDANVVCRQLGFGPAVSAPQSASYGQGVGPILLDDVQCTGYESRLEECQSGGWYSHNCNHVEDAGVECSRGFHLTTPYYWVDGSVRLLGGSSPNEGRVEVYWNGNWNTVCDDAWDVDDANVVCRQVGYPSALDAVGSAFFGQGPGDILLDDVNCEGYENSLLECRNNGLYVHNCGHQEDAGVICNNGFHLTTPYYWVDGSVRLLGGSSPNEGRVEVYWNGNWNTVCDDAWDVDDANVVCRQVGYPSALDAVGSAFFGQGPGDILLDDVNCEGYENSLLECRNNGLYVHNCGHQEDAGVICNNGPITLPPYGYVRLTGSTANHVGRVEIYHQNEWGTVCDDYWDYNDALVVCRQLGFSGVDAFYSSAYYGEGSGPILRRLDCEGYESSWTNCYYYDWDTNQCSHSEDAAVRCTASAYDEYFREGSVRLAGSSEVNTGRVEIYHYGEWGTVCDDGWSISEADVVCKQLGYPYGAYYADQSAYYGEGDGPILLDEVSCSGWEHYLTDCNHDGWYDHNCGHSEDAGVRCNTPDSYYPRLVNGSKWYEGRVEIWNSNNWEGLCSNNFNTEEARTVCKQLGFKDVDTVYYYAKFGNNFDAASSVYFECNNYDTYLSTCIRYDEYSRNCEATAIRCKYDESLSGGAIAGIVLAVLVFLSISFASCVTVHRQSRWKNRRQPVNVSVISGTENAAGPQAASSRPSQSLPQNTSERGPPSYSDVVSNPVYYPPVNISASISPQPHGSVAGMQANFTVRPGYQPQPNPVFYNAQPITVVHSHPQGNQNISQPYPPQKNPLPEPNYPTQSQTCYASPYYPTQIPQVNARPQGCVGDRDGSLTPIDNPTPVATHEEPATPQENGDQSNC</sequence>
<keyword evidence="2" id="KW-0677">Repeat</keyword>
<evidence type="ECO:0000313" key="10">
    <source>
        <dbReference type="EMBL" id="KAJ8026614.1"/>
    </source>
</evidence>
<evidence type="ECO:0000256" key="3">
    <source>
        <dbReference type="ARBA" id="ARBA00023157"/>
    </source>
</evidence>
<feature type="domain" description="SRCR" evidence="9">
    <location>
        <begin position="484"/>
        <end position="585"/>
    </location>
</feature>
<feature type="disulfide bond" evidence="5">
    <location>
        <begin position="66"/>
        <end position="127"/>
    </location>
</feature>
<evidence type="ECO:0000256" key="6">
    <source>
        <dbReference type="SAM" id="MobiDB-lite"/>
    </source>
</evidence>
<evidence type="ECO:0000256" key="2">
    <source>
        <dbReference type="ARBA" id="ARBA00022737"/>
    </source>
</evidence>
<dbReference type="InterPro" id="IPR001190">
    <property type="entry name" value="SRCR"/>
</dbReference>
<keyword evidence="7" id="KW-0812">Transmembrane</keyword>
<protein>
    <submittedName>
        <fullName evidence="10">Deleted in malignant brain tumors 1 protein</fullName>
    </submittedName>
</protein>
<dbReference type="PROSITE" id="PS00420">
    <property type="entry name" value="SRCR_1"/>
    <property type="match status" value="1"/>
</dbReference>
<dbReference type="SMART" id="SM00202">
    <property type="entry name" value="SR"/>
    <property type="match status" value="6"/>
</dbReference>
<evidence type="ECO:0000256" key="8">
    <source>
        <dbReference type="SAM" id="SignalP"/>
    </source>
</evidence>
<dbReference type="PANTHER" id="PTHR48071">
    <property type="entry name" value="SRCR DOMAIN-CONTAINING PROTEIN"/>
    <property type="match status" value="1"/>
</dbReference>
<feature type="transmembrane region" description="Helical" evidence="7">
    <location>
        <begin position="698"/>
        <end position="720"/>
    </location>
</feature>
<feature type="region of interest" description="Disordered" evidence="6">
    <location>
        <begin position="743"/>
        <end position="773"/>
    </location>
</feature>
<dbReference type="PROSITE" id="PS50287">
    <property type="entry name" value="SRCR_2"/>
    <property type="match status" value="6"/>
</dbReference>
<dbReference type="PRINTS" id="PR00258">
    <property type="entry name" value="SPERACTRCPTR"/>
</dbReference>
<evidence type="ECO:0000313" key="11">
    <source>
        <dbReference type="Proteomes" id="UP001152320"/>
    </source>
</evidence>
<reference evidence="10" key="1">
    <citation type="submission" date="2021-10" db="EMBL/GenBank/DDBJ databases">
        <title>Tropical sea cucumber genome reveals ecological adaptation and Cuvierian tubules defense mechanism.</title>
        <authorList>
            <person name="Chen T."/>
        </authorList>
    </citation>
    <scope>NUCLEOTIDE SEQUENCE</scope>
    <source>
        <strain evidence="10">Nanhai2018</strain>
        <tissue evidence="10">Muscle</tissue>
    </source>
</reference>
<keyword evidence="1 8" id="KW-0732">Signal</keyword>
<evidence type="ECO:0000256" key="4">
    <source>
        <dbReference type="ARBA" id="ARBA00023180"/>
    </source>
</evidence>
<feature type="disulfide bond" evidence="5">
    <location>
        <begin position="97"/>
        <end position="107"/>
    </location>
</feature>
<feature type="domain" description="SRCR" evidence="9">
    <location>
        <begin position="372"/>
        <end position="471"/>
    </location>
</feature>
<organism evidence="10 11">
    <name type="scientific">Holothuria leucospilota</name>
    <name type="common">Black long sea cucumber</name>
    <name type="synonym">Mertensiothuria leucospilota</name>
    <dbReference type="NCBI Taxonomy" id="206669"/>
    <lineage>
        <taxon>Eukaryota</taxon>
        <taxon>Metazoa</taxon>
        <taxon>Echinodermata</taxon>
        <taxon>Eleutherozoa</taxon>
        <taxon>Echinozoa</taxon>
        <taxon>Holothuroidea</taxon>
        <taxon>Aspidochirotacea</taxon>
        <taxon>Aspidochirotida</taxon>
        <taxon>Holothuriidae</taxon>
        <taxon>Holothuria</taxon>
    </lineage>
</organism>
<dbReference type="InterPro" id="IPR036772">
    <property type="entry name" value="SRCR-like_dom_sf"/>
</dbReference>
<keyword evidence="11" id="KW-1185">Reference proteome</keyword>
<feature type="disulfide bond" evidence="5">
    <location>
        <begin position="298"/>
        <end position="359"/>
    </location>
</feature>
<dbReference type="SUPFAM" id="SSF56487">
    <property type="entry name" value="SRCR-like"/>
    <property type="match status" value="6"/>
</dbReference>
<dbReference type="GO" id="GO:0016020">
    <property type="term" value="C:membrane"/>
    <property type="evidence" value="ECO:0007669"/>
    <property type="project" value="InterPro"/>
</dbReference>
<feature type="disulfide bond" evidence="5">
    <location>
        <begin position="661"/>
        <end position="671"/>
    </location>
</feature>
<keyword evidence="7" id="KW-0472">Membrane</keyword>
<keyword evidence="3 5" id="KW-1015">Disulfide bond</keyword>
<evidence type="ECO:0000256" key="7">
    <source>
        <dbReference type="SAM" id="Phobius"/>
    </source>
</evidence>
<name>A0A9Q1BI89_HOLLE</name>
<feature type="signal peptide" evidence="8">
    <location>
        <begin position="1"/>
        <end position="23"/>
    </location>
</feature>
<feature type="domain" description="SRCR" evidence="9">
    <location>
        <begin position="592"/>
        <end position="689"/>
    </location>
</feature>
<dbReference type="Proteomes" id="UP001152320">
    <property type="component" value="Chromosome 16"/>
</dbReference>
<feature type="region of interest" description="Disordered" evidence="6">
    <location>
        <begin position="829"/>
        <end position="915"/>
    </location>
</feature>
<feature type="disulfide bond" evidence="5">
    <location>
        <begin position="329"/>
        <end position="339"/>
    </location>
</feature>
<dbReference type="FunFam" id="3.10.250.10:FF:000011">
    <property type="entry name" value="Scavenger receptor class A member 5"/>
    <property type="match status" value="1"/>
</dbReference>
<proteinExistence type="predicted"/>
<dbReference type="Gene3D" id="3.10.250.10">
    <property type="entry name" value="SRCR-like domain"/>
    <property type="match status" value="6"/>
</dbReference>
<feature type="domain" description="SRCR" evidence="9">
    <location>
        <begin position="260"/>
        <end position="360"/>
    </location>
</feature>
<dbReference type="PANTHER" id="PTHR48071:SF28">
    <property type="entry name" value="SRCR DOMAIN-CONTAINING PROTEIN"/>
    <property type="match status" value="1"/>
</dbReference>
<feature type="disulfide bond" evidence="5">
    <location>
        <begin position="53"/>
        <end position="117"/>
    </location>
</feature>
<evidence type="ECO:0000256" key="1">
    <source>
        <dbReference type="ARBA" id="ARBA00022729"/>
    </source>
</evidence>
<feature type="disulfide bond" evidence="5">
    <location>
        <begin position="440"/>
        <end position="450"/>
    </location>
</feature>
<feature type="domain" description="SRCR" evidence="9">
    <location>
        <begin position="144"/>
        <end position="244"/>
    </location>
</feature>
<dbReference type="OrthoDB" id="536948at2759"/>